<evidence type="ECO:0000313" key="3">
    <source>
        <dbReference type="Proteomes" id="UP000886523"/>
    </source>
</evidence>
<comment type="caution">
    <text evidence="2">The sequence shown here is derived from an EMBL/GenBank/DDBJ whole genome shotgun (WGS) entry which is preliminary data.</text>
</comment>
<accession>A0A9P6ACX6</accession>
<dbReference type="Proteomes" id="UP000886523">
    <property type="component" value="Unassembled WGS sequence"/>
</dbReference>
<feature type="region of interest" description="Disordered" evidence="1">
    <location>
        <begin position="46"/>
        <end position="66"/>
    </location>
</feature>
<organism evidence="2 3">
    <name type="scientific">Hydnum rufescens UP504</name>
    <dbReference type="NCBI Taxonomy" id="1448309"/>
    <lineage>
        <taxon>Eukaryota</taxon>
        <taxon>Fungi</taxon>
        <taxon>Dikarya</taxon>
        <taxon>Basidiomycota</taxon>
        <taxon>Agaricomycotina</taxon>
        <taxon>Agaricomycetes</taxon>
        <taxon>Cantharellales</taxon>
        <taxon>Hydnaceae</taxon>
        <taxon>Hydnum</taxon>
    </lineage>
</organism>
<evidence type="ECO:0000256" key="1">
    <source>
        <dbReference type="SAM" id="MobiDB-lite"/>
    </source>
</evidence>
<dbReference type="Pfam" id="PF18758">
    <property type="entry name" value="KDZ"/>
    <property type="match status" value="1"/>
</dbReference>
<dbReference type="OrthoDB" id="3237105at2759"/>
<reference evidence="2" key="1">
    <citation type="journal article" date="2020" name="Nat. Commun.">
        <title>Large-scale genome sequencing of mycorrhizal fungi provides insights into the early evolution of symbiotic traits.</title>
        <authorList>
            <person name="Miyauchi S."/>
            <person name="Kiss E."/>
            <person name="Kuo A."/>
            <person name="Drula E."/>
            <person name="Kohler A."/>
            <person name="Sanchez-Garcia M."/>
            <person name="Morin E."/>
            <person name="Andreopoulos B."/>
            <person name="Barry K.W."/>
            <person name="Bonito G."/>
            <person name="Buee M."/>
            <person name="Carver A."/>
            <person name="Chen C."/>
            <person name="Cichocki N."/>
            <person name="Clum A."/>
            <person name="Culley D."/>
            <person name="Crous P.W."/>
            <person name="Fauchery L."/>
            <person name="Girlanda M."/>
            <person name="Hayes R.D."/>
            <person name="Keri Z."/>
            <person name="LaButti K."/>
            <person name="Lipzen A."/>
            <person name="Lombard V."/>
            <person name="Magnuson J."/>
            <person name="Maillard F."/>
            <person name="Murat C."/>
            <person name="Nolan M."/>
            <person name="Ohm R.A."/>
            <person name="Pangilinan J."/>
            <person name="Pereira M.F."/>
            <person name="Perotto S."/>
            <person name="Peter M."/>
            <person name="Pfister S."/>
            <person name="Riley R."/>
            <person name="Sitrit Y."/>
            <person name="Stielow J.B."/>
            <person name="Szollosi G."/>
            <person name="Zifcakova L."/>
            <person name="Stursova M."/>
            <person name="Spatafora J.W."/>
            <person name="Tedersoo L."/>
            <person name="Vaario L.M."/>
            <person name="Yamada A."/>
            <person name="Yan M."/>
            <person name="Wang P."/>
            <person name="Xu J."/>
            <person name="Bruns T."/>
            <person name="Baldrian P."/>
            <person name="Vilgalys R."/>
            <person name="Dunand C."/>
            <person name="Henrissat B."/>
            <person name="Grigoriev I.V."/>
            <person name="Hibbett D."/>
            <person name="Nagy L.G."/>
            <person name="Martin F.M."/>
        </authorList>
    </citation>
    <scope>NUCLEOTIDE SEQUENCE</scope>
    <source>
        <strain evidence="2">UP504</strain>
    </source>
</reference>
<keyword evidence="3" id="KW-1185">Reference proteome</keyword>
<dbReference type="PANTHER" id="PTHR33096">
    <property type="entry name" value="CXC2 DOMAIN-CONTAINING PROTEIN"/>
    <property type="match status" value="1"/>
</dbReference>
<evidence type="ECO:0008006" key="4">
    <source>
        <dbReference type="Google" id="ProtNLM"/>
    </source>
</evidence>
<gene>
    <name evidence="2" type="ORF">BS47DRAFT_1309545</name>
</gene>
<protein>
    <recommendedName>
        <fullName evidence="4">CxC1-like cysteine cluster associated with KDZ transposases domain-containing protein</fullName>
    </recommendedName>
</protein>
<sequence>VACLDACFEQQQCKSVGLHDTELDLPRSCFLSTADVEEARLYVEARRPSKGKAGQNQSELEELDKEDIVEPGLPLPNSVVNGCETSFIAANENREKGSPGSFASTGLMTLNCRHDRVLRMVNLTTAGEKQYYAIALLTSLFKELPSWWKMGILYDIACVLHRSMSRWKIKPLLLPQIEWGVSVFHAFGHQWACQCVYHPQKRKGFGFSDGEGCERCWGALKKLAPVLHVSGHHRRLFVLSTQVIHWDKSTRNSQATWLRNHYIHWKRPRARLDKCGVPVATLESHWADQVKTQSKPLPSVTKNLTGSFVSKIVSMLVAHANEEASCKKLCEEISKLSDHDDLSGDAKFDLTFQLQTWEASIARLGGRIKRACQQLAQKDRPTFTALEKARKDKFLGLRLQARALKHRLRARIRERCFESERLEHSYFRSTLDHKAHAQTAEALKRRLPGIKALAKRYNAICSQLSDMKARSRIHAAAVVPKPVEVDRLFEIGVDDEIWQDAGLDGDAEDTPPEWLSNEQVQEGIKAMLMYTRGKEEIKVLNHEIHVLLAWLSQEHSAIGHAITHCTGR</sequence>
<dbReference type="InterPro" id="IPR040521">
    <property type="entry name" value="KDZ"/>
</dbReference>
<dbReference type="PANTHER" id="PTHR33096:SF1">
    <property type="entry name" value="CXC1-LIKE CYSTEINE CLUSTER ASSOCIATED WITH KDZ TRANSPOSASES DOMAIN-CONTAINING PROTEIN"/>
    <property type="match status" value="1"/>
</dbReference>
<feature type="non-terminal residue" evidence="2">
    <location>
        <position position="1"/>
    </location>
</feature>
<proteinExistence type="predicted"/>
<name>A0A9P6ACX6_9AGAM</name>
<dbReference type="EMBL" id="MU129331">
    <property type="protein sequence ID" value="KAF9503598.1"/>
    <property type="molecule type" value="Genomic_DNA"/>
</dbReference>
<dbReference type="AlphaFoldDB" id="A0A9P6ACX6"/>
<evidence type="ECO:0000313" key="2">
    <source>
        <dbReference type="EMBL" id="KAF9503598.1"/>
    </source>
</evidence>